<feature type="domain" description="Anaphase-promoting complex subunit 4-like WD40" evidence="3">
    <location>
        <begin position="236"/>
        <end position="296"/>
    </location>
</feature>
<dbReference type="GO" id="GO:0007020">
    <property type="term" value="P:microtubule nucleation"/>
    <property type="evidence" value="ECO:0007669"/>
    <property type="project" value="TreeGrafter"/>
</dbReference>
<dbReference type="Pfam" id="PF12894">
    <property type="entry name" value="ANAPC4_WD40"/>
    <property type="match status" value="1"/>
</dbReference>
<evidence type="ECO:0000256" key="2">
    <source>
        <dbReference type="SAM" id="MobiDB-lite"/>
    </source>
</evidence>
<dbReference type="InterPro" id="IPR036322">
    <property type="entry name" value="WD40_repeat_dom_sf"/>
</dbReference>
<evidence type="ECO:0000313" key="4">
    <source>
        <dbReference type="EMBL" id="KAF7286802.1"/>
    </source>
</evidence>
<dbReference type="GO" id="GO:0036064">
    <property type="term" value="C:ciliary basal body"/>
    <property type="evidence" value="ECO:0007669"/>
    <property type="project" value="TreeGrafter"/>
</dbReference>
<dbReference type="EMBL" id="JAACXV010000021">
    <property type="protein sequence ID" value="KAF7286802.1"/>
    <property type="molecule type" value="Genomic_DNA"/>
</dbReference>
<sequence length="566" mass="62323">MLIASSSTIVKFHEVGSTTLSYTFQPTSKLDGACRSISWSKDGNWVAVVPHQGLVEIVTLKSGCKLLQTVQDVTEPSCASFQNLTKRNVAVGTKHGQVLLYDVKSKSTKSRYPRTSCSVTHVGFTAKDTHCYAGCSNGDLFLFNNVAKNLSCTLKVPKSNSLTSVQAHIQRRNFLVGGSNEGIVAVWDTNVNKVKFHSEAHNAPVTATIFSPINVALVISAGLDRQVCVFDVDDRQRIACIPVENNVTSLDFSEDATYIAMGSQNGKIHLYDSRNLQNPVHSFKAHETAIKHLAFQSPSSDSSGNSSIGSVVQEEVGRPVQTEEVVPGKKRTSDLFGIIVPHIPAMEHDALDGSKNSVTASLEAGDSFINALGLDRNNTAESMKLEESAKDESKGKALAESRCASANSFTPNPARTLRERLSIYDSKTIKQSTPKLLSENFMPSFSPITRANNGKQVTTPEVKTFNNLPDEIEKAMDSMKTDVQMSIQQSAHELRRMMLDFHLAMVKEFMKMENNFNNIRQEINPDAMLHRDSNLLEENITLKRRILELENQVGVLSEKVNNNKSE</sequence>
<organism evidence="4 5">
    <name type="scientific">Rhynchophorus ferrugineus</name>
    <name type="common">Red palm weevil</name>
    <name type="synonym">Curculio ferrugineus</name>
    <dbReference type="NCBI Taxonomy" id="354439"/>
    <lineage>
        <taxon>Eukaryota</taxon>
        <taxon>Metazoa</taxon>
        <taxon>Ecdysozoa</taxon>
        <taxon>Arthropoda</taxon>
        <taxon>Hexapoda</taxon>
        <taxon>Insecta</taxon>
        <taxon>Pterygota</taxon>
        <taxon>Neoptera</taxon>
        <taxon>Endopterygota</taxon>
        <taxon>Coleoptera</taxon>
        <taxon>Polyphaga</taxon>
        <taxon>Cucujiformia</taxon>
        <taxon>Curculionidae</taxon>
        <taxon>Dryophthorinae</taxon>
        <taxon>Rhynchophorus</taxon>
    </lineage>
</organism>
<dbReference type="PANTHER" id="PTHR44414">
    <property type="entry name" value="PROTEIN NEDD1"/>
    <property type="match status" value="1"/>
</dbReference>
<dbReference type="InterPro" id="IPR024977">
    <property type="entry name" value="Apc4-like_WD40_dom"/>
</dbReference>
<dbReference type="GO" id="GO:0043015">
    <property type="term" value="F:gamma-tubulin binding"/>
    <property type="evidence" value="ECO:0007669"/>
    <property type="project" value="TreeGrafter"/>
</dbReference>
<dbReference type="PANTHER" id="PTHR44414:SF1">
    <property type="entry name" value="PROTEIN NEDD1"/>
    <property type="match status" value="1"/>
</dbReference>
<dbReference type="SMART" id="SM00320">
    <property type="entry name" value="WD40"/>
    <property type="match status" value="6"/>
</dbReference>
<dbReference type="InterPro" id="IPR001680">
    <property type="entry name" value="WD40_rpt"/>
</dbReference>
<keyword evidence="5" id="KW-1185">Reference proteome</keyword>
<dbReference type="Proteomes" id="UP000625711">
    <property type="component" value="Unassembled WGS sequence"/>
</dbReference>
<feature type="coiled-coil region" evidence="1">
    <location>
        <begin position="532"/>
        <end position="566"/>
    </location>
</feature>
<feature type="compositionally biased region" description="Low complexity" evidence="2">
    <location>
        <begin position="297"/>
        <end position="310"/>
    </location>
</feature>
<keyword evidence="1" id="KW-0175">Coiled coil</keyword>
<dbReference type="Gene3D" id="2.130.10.10">
    <property type="entry name" value="YVTN repeat-like/Quinoprotein amine dehydrogenase"/>
    <property type="match status" value="2"/>
</dbReference>
<comment type="caution">
    <text evidence="4">The sequence shown here is derived from an EMBL/GenBank/DDBJ whole genome shotgun (WGS) entry which is preliminary data.</text>
</comment>
<evidence type="ECO:0000256" key="1">
    <source>
        <dbReference type="SAM" id="Coils"/>
    </source>
</evidence>
<dbReference type="GO" id="GO:0005813">
    <property type="term" value="C:centrosome"/>
    <property type="evidence" value="ECO:0007669"/>
    <property type="project" value="TreeGrafter"/>
</dbReference>
<accession>A0A834ITC7</accession>
<evidence type="ECO:0000313" key="5">
    <source>
        <dbReference type="Proteomes" id="UP000625711"/>
    </source>
</evidence>
<feature type="region of interest" description="Disordered" evidence="2">
    <location>
        <begin position="296"/>
        <end position="327"/>
    </location>
</feature>
<proteinExistence type="predicted"/>
<reference evidence="4" key="1">
    <citation type="submission" date="2020-08" db="EMBL/GenBank/DDBJ databases">
        <title>Genome sequencing and assembly of the red palm weevil Rhynchophorus ferrugineus.</title>
        <authorList>
            <person name="Dias G.B."/>
            <person name="Bergman C.M."/>
            <person name="Manee M."/>
        </authorList>
    </citation>
    <scope>NUCLEOTIDE SEQUENCE</scope>
    <source>
        <strain evidence="4">AA-2017</strain>
        <tissue evidence="4">Whole larva</tissue>
    </source>
</reference>
<name>A0A834ITC7_RHYFE</name>
<dbReference type="AlphaFoldDB" id="A0A834ITC7"/>
<dbReference type="GO" id="GO:0005814">
    <property type="term" value="C:centriole"/>
    <property type="evidence" value="ECO:0007669"/>
    <property type="project" value="TreeGrafter"/>
</dbReference>
<dbReference type="InterPro" id="IPR052818">
    <property type="entry name" value="NEDD1_Spindle_Assembly"/>
</dbReference>
<dbReference type="SUPFAM" id="SSF50978">
    <property type="entry name" value="WD40 repeat-like"/>
    <property type="match status" value="1"/>
</dbReference>
<dbReference type="OrthoDB" id="1602884at2759"/>
<gene>
    <name evidence="4" type="ORF">GWI33_004207</name>
</gene>
<dbReference type="InterPro" id="IPR015943">
    <property type="entry name" value="WD40/YVTN_repeat-like_dom_sf"/>
</dbReference>
<dbReference type="GO" id="GO:0000922">
    <property type="term" value="C:spindle pole"/>
    <property type="evidence" value="ECO:0007669"/>
    <property type="project" value="TreeGrafter"/>
</dbReference>
<dbReference type="GO" id="GO:0005737">
    <property type="term" value="C:cytoplasm"/>
    <property type="evidence" value="ECO:0007669"/>
    <property type="project" value="TreeGrafter"/>
</dbReference>
<evidence type="ECO:0000259" key="3">
    <source>
        <dbReference type="Pfam" id="PF12894"/>
    </source>
</evidence>
<dbReference type="GO" id="GO:0000278">
    <property type="term" value="P:mitotic cell cycle"/>
    <property type="evidence" value="ECO:0007669"/>
    <property type="project" value="TreeGrafter"/>
</dbReference>
<protein>
    <recommendedName>
        <fullName evidence="3">Anaphase-promoting complex subunit 4-like WD40 domain-containing protein</fullName>
    </recommendedName>
</protein>